<gene>
    <name evidence="2" type="ORF">AVDCRST_MAG57-3077</name>
</gene>
<evidence type="ECO:0000313" key="2">
    <source>
        <dbReference type="EMBL" id="CAA9270404.1"/>
    </source>
</evidence>
<reference evidence="2" key="1">
    <citation type="submission" date="2020-02" db="EMBL/GenBank/DDBJ databases">
        <authorList>
            <person name="Meier V. D."/>
        </authorList>
    </citation>
    <scope>NUCLEOTIDE SEQUENCE</scope>
    <source>
        <strain evidence="2">AVDCRST_MAG57</strain>
    </source>
</reference>
<protein>
    <submittedName>
        <fullName evidence="2">Uncharacterized protein</fullName>
    </submittedName>
</protein>
<evidence type="ECO:0000256" key="1">
    <source>
        <dbReference type="SAM" id="MobiDB-lite"/>
    </source>
</evidence>
<feature type="non-terminal residue" evidence="2">
    <location>
        <position position="74"/>
    </location>
</feature>
<organism evidence="2">
    <name type="scientific">uncultured Blastococcus sp</name>
    <dbReference type="NCBI Taxonomy" id="217144"/>
    <lineage>
        <taxon>Bacteria</taxon>
        <taxon>Bacillati</taxon>
        <taxon>Actinomycetota</taxon>
        <taxon>Actinomycetes</taxon>
        <taxon>Geodermatophilales</taxon>
        <taxon>Geodermatophilaceae</taxon>
        <taxon>Blastococcus</taxon>
        <taxon>environmental samples</taxon>
    </lineage>
</organism>
<dbReference type="EMBL" id="CADCTI010000257">
    <property type="protein sequence ID" value="CAA9270404.1"/>
    <property type="molecule type" value="Genomic_DNA"/>
</dbReference>
<proteinExistence type="predicted"/>
<feature type="region of interest" description="Disordered" evidence="1">
    <location>
        <begin position="1"/>
        <end position="74"/>
    </location>
</feature>
<name>A0A6J4J7C3_9ACTN</name>
<dbReference type="AlphaFoldDB" id="A0A6J4J7C3"/>
<accession>A0A6J4J7C3</accession>
<sequence>GRHGGCAAPGGPPECVRQRPDGGRPDHPARRRRRCEPGAVCPAGPLRRGPLRRVGARPPAPGGGACGAAGPRRP</sequence>
<feature type="non-terminal residue" evidence="2">
    <location>
        <position position="1"/>
    </location>
</feature>
<feature type="compositionally biased region" description="Basic and acidic residues" evidence="1">
    <location>
        <begin position="16"/>
        <end position="28"/>
    </location>
</feature>